<sequence length="169" mass="19288">MKKRKEFGSVCGLKVLKSKDEHLDPETVSARSSIDLRSSVSEYVSDYDDEITASEDDFRISETERVSMLAMEDLKAIADCMISSGYGKDLARVQKLDWQVLELKIKKWLNAVKVAVGTLFHGERILADHVFSSNPEKRISKSWFAEITNPEEDEIQPFAIHLQFSFQLK</sequence>
<comment type="caution">
    <text evidence="5">The sequence shown here is derived from an EMBL/GenBank/DDBJ whole genome shotgun (WGS) entry which is preliminary data.</text>
</comment>
<evidence type="ECO:0000313" key="5">
    <source>
        <dbReference type="EMBL" id="KAG2402483.1"/>
    </source>
</evidence>
<comment type="function">
    <text evidence="3">Component of the exocyst complex.</text>
</comment>
<dbReference type="Pfam" id="PF03081">
    <property type="entry name" value="Exo70_C"/>
    <property type="match status" value="1"/>
</dbReference>
<dbReference type="PANTHER" id="PTHR12542:SF17">
    <property type="entry name" value="EXOCYST SUBUNIT EXO70 FAMILY PROTEIN"/>
    <property type="match status" value="1"/>
</dbReference>
<evidence type="ECO:0000313" key="6">
    <source>
        <dbReference type="Proteomes" id="UP000743370"/>
    </source>
</evidence>
<reference evidence="5 6" key="1">
    <citation type="submission" date="2020-05" db="EMBL/GenBank/DDBJ databases">
        <title>Vigna angularis (adzuki bean) Var. LongXiaoDou No. 4 denovo assembly.</title>
        <authorList>
            <person name="Xiang H."/>
        </authorList>
    </citation>
    <scope>NUCLEOTIDE SEQUENCE [LARGE SCALE GENOMIC DNA]</scope>
    <source>
        <tissue evidence="5">Leaf</tissue>
    </source>
</reference>
<dbReference type="InterPro" id="IPR004140">
    <property type="entry name" value="Exo70"/>
</dbReference>
<keyword evidence="3" id="KW-0653">Protein transport</keyword>
<keyword evidence="2 3" id="KW-0813">Transport</keyword>
<dbReference type="GO" id="GO:0005546">
    <property type="term" value="F:phosphatidylinositol-4,5-bisphosphate binding"/>
    <property type="evidence" value="ECO:0007669"/>
    <property type="project" value="InterPro"/>
</dbReference>
<dbReference type="Gene3D" id="1.20.1280.170">
    <property type="entry name" value="Exocyst complex component Exo70"/>
    <property type="match status" value="1"/>
</dbReference>
<dbReference type="AlphaFoldDB" id="A0A8T0KW54"/>
<evidence type="ECO:0000256" key="2">
    <source>
        <dbReference type="ARBA" id="ARBA00022448"/>
    </source>
</evidence>
<dbReference type="GO" id="GO:0006887">
    <property type="term" value="P:exocytosis"/>
    <property type="evidence" value="ECO:0007669"/>
    <property type="project" value="UniProtKB-KW"/>
</dbReference>
<dbReference type="GO" id="GO:0015031">
    <property type="term" value="P:protein transport"/>
    <property type="evidence" value="ECO:0007669"/>
    <property type="project" value="UniProtKB-KW"/>
</dbReference>
<comment type="similarity">
    <text evidence="1 3">Belongs to the EXO70 family.</text>
</comment>
<name>A0A8T0KW54_PHAAN</name>
<dbReference type="SUPFAM" id="SSF74788">
    <property type="entry name" value="Cullin repeat-like"/>
    <property type="match status" value="1"/>
</dbReference>
<proteinExistence type="inferred from homology"/>
<dbReference type="PANTHER" id="PTHR12542">
    <property type="entry name" value="EXOCYST COMPLEX PROTEIN EXO70"/>
    <property type="match status" value="1"/>
</dbReference>
<feature type="domain" description="Exocyst complex subunit Exo70 C-terminal" evidence="4">
    <location>
        <begin position="106"/>
        <end position="150"/>
    </location>
</feature>
<organism evidence="5 6">
    <name type="scientific">Phaseolus angularis</name>
    <name type="common">Azuki bean</name>
    <name type="synonym">Vigna angularis</name>
    <dbReference type="NCBI Taxonomy" id="3914"/>
    <lineage>
        <taxon>Eukaryota</taxon>
        <taxon>Viridiplantae</taxon>
        <taxon>Streptophyta</taxon>
        <taxon>Embryophyta</taxon>
        <taxon>Tracheophyta</taxon>
        <taxon>Spermatophyta</taxon>
        <taxon>Magnoliopsida</taxon>
        <taxon>eudicotyledons</taxon>
        <taxon>Gunneridae</taxon>
        <taxon>Pentapetalae</taxon>
        <taxon>rosids</taxon>
        <taxon>fabids</taxon>
        <taxon>Fabales</taxon>
        <taxon>Fabaceae</taxon>
        <taxon>Papilionoideae</taxon>
        <taxon>50 kb inversion clade</taxon>
        <taxon>NPAAA clade</taxon>
        <taxon>indigoferoid/millettioid clade</taxon>
        <taxon>Phaseoleae</taxon>
        <taxon>Vigna</taxon>
    </lineage>
</organism>
<keyword evidence="3" id="KW-0268">Exocytosis</keyword>
<dbReference type="InterPro" id="IPR016159">
    <property type="entry name" value="Cullin_repeat-like_dom_sf"/>
</dbReference>
<dbReference type="Proteomes" id="UP000743370">
    <property type="component" value="Unassembled WGS sequence"/>
</dbReference>
<dbReference type="GO" id="GO:0000145">
    <property type="term" value="C:exocyst"/>
    <property type="evidence" value="ECO:0007669"/>
    <property type="project" value="InterPro"/>
</dbReference>
<protein>
    <recommendedName>
        <fullName evidence="3">Exocyst subunit Exo70 family protein</fullName>
    </recommendedName>
</protein>
<evidence type="ECO:0000259" key="4">
    <source>
        <dbReference type="Pfam" id="PF03081"/>
    </source>
</evidence>
<dbReference type="EMBL" id="JABFOF010000003">
    <property type="protein sequence ID" value="KAG2402483.1"/>
    <property type="molecule type" value="Genomic_DNA"/>
</dbReference>
<gene>
    <name evidence="5" type="ORF">HKW66_Vig0236800</name>
</gene>
<evidence type="ECO:0000256" key="3">
    <source>
        <dbReference type="RuleBase" id="RU365026"/>
    </source>
</evidence>
<accession>A0A8T0KW54</accession>
<dbReference type="InterPro" id="IPR046364">
    <property type="entry name" value="Exo70_C"/>
</dbReference>
<evidence type="ECO:0000256" key="1">
    <source>
        <dbReference type="ARBA" id="ARBA00006756"/>
    </source>
</evidence>